<accession>A0A6J6DBX6</accession>
<reference evidence="5" key="1">
    <citation type="submission" date="2020-05" db="EMBL/GenBank/DDBJ databases">
        <authorList>
            <person name="Chiriac C."/>
            <person name="Salcher M."/>
            <person name="Ghai R."/>
            <person name="Kavagutti S V."/>
        </authorList>
    </citation>
    <scope>NUCLEOTIDE SEQUENCE</scope>
</reference>
<dbReference type="InterPro" id="IPR027417">
    <property type="entry name" value="P-loop_NTPase"/>
</dbReference>
<evidence type="ECO:0000256" key="1">
    <source>
        <dbReference type="ARBA" id="ARBA00022741"/>
    </source>
</evidence>
<dbReference type="GO" id="GO:0006310">
    <property type="term" value="P:DNA recombination"/>
    <property type="evidence" value="ECO:0007669"/>
    <property type="project" value="TreeGrafter"/>
</dbReference>
<dbReference type="InterPro" id="IPR041222">
    <property type="entry name" value="PriA_3primeBD"/>
</dbReference>
<feature type="domain" description="Primosomal protein N' 3' DNA-binding" evidence="4">
    <location>
        <begin position="29"/>
        <end position="126"/>
    </location>
</feature>
<dbReference type="InterPro" id="IPR042115">
    <property type="entry name" value="PriA_3primeBD_sf"/>
</dbReference>
<dbReference type="PANTHER" id="PTHR30580">
    <property type="entry name" value="PRIMOSOMAL PROTEIN N"/>
    <property type="match status" value="1"/>
</dbReference>
<sequence>MARSGLRLKAELIAKVSEPPSGHDSLAQVWVDTGVYHLDQEYSYLIPGDLDSIVTIGSFVVVPFNGRELSAVVTHRGPLMGQANLKTVIKSQSPIPLLNYEQISLIRVLSEKYLCHPFDLIRSIVPQRVATSEKSRNSFVDRPVPTRSARNKNSYLQLPPHRNRQVLIAAKLVELLSDGPTLALFPDVREVQAVSRELDALGVKYTRYDSSQNRSDHYSSYLDIVQGLAQLVIGTRSSVFAPLKGLANIVIYDEGSEHYYERRTPGWNAREIAIARSGIEKVSLTFVGYSPSLEICRLIEMKEVNYRKSNSRLKVNDFEQAFGELLPSQALSIVKKSLADGPVLFVAPAKGWAHAIRCSRCKTLSKCKCGGNFEIKSEKSSISCNHCGVVNQQWKCTWCENHTYSLVGRGIERHAHEIGKLLPGVVIKNSTADNPLTDQIASGAVISTASMAPVAQSGYSAVVFLEGNRINNQPDMRAQERMRELYFGHSALSCRGGNILLIQDSGNPIVTALRIWNPMPVLERELAERADLDLPPFSHSVELTMLKDEVTRFKNALLKAQDEGRLPREMRILGPIVKGESSSLVLLSTLADAQSVNLLIHEFMRRRSLTKKVLPSLRIDPYSLSR</sequence>
<dbReference type="GO" id="GO:0006302">
    <property type="term" value="P:double-strand break repair"/>
    <property type="evidence" value="ECO:0007669"/>
    <property type="project" value="TreeGrafter"/>
</dbReference>
<gene>
    <name evidence="5" type="ORF">UFOPK1683_00126</name>
</gene>
<keyword evidence="1" id="KW-0547">Nucleotide-binding</keyword>
<organism evidence="5">
    <name type="scientific">freshwater metagenome</name>
    <dbReference type="NCBI Taxonomy" id="449393"/>
    <lineage>
        <taxon>unclassified sequences</taxon>
        <taxon>metagenomes</taxon>
        <taxon>ecological metagenomes</taxon>
    </lineage>
</organism>
<protein>
    <submittedName>
        <fullName evidence="5">Unannotated protein</fullName>
    </submittedName>
</protein>
<dbReference type="Pfam" id="PF17764">
    <property type="entry name" value="PriA_3primeBD"/>
    <property type="match status" value="1"/>
</dbReference>
<dbReference type="Gene3D" id="3.40.50.300">
    <property type="entry name" value="P-loop containing nucleotide triphosphate hydrolases"/>
    <property type="match status" value="1"/>
</dbReference>
<keyword evidence="3" id="KW-0238">DNA-binding</keyword>
<dbReference type="Gene3D" id="3.40.1440.60">
    <property type="entry name" value="PriA, 3(prime) DNA-binding domain"/>
    <property type="match status" value="1"/>
</dbReference>
<evidence type="ECO:0000256" key="2">
    <source>
        <dbReference type="ARBA" id="ARBA00022840"/>
    </source>
</evidence>
<dbReference type="GO" id="GO:0003677">
    <property type="term" value="F:DNA binding"/>
    <property type="evidence" value="ECO:0007669"/>
    <property type="project" value="UniProtKB-KW"/>
</dbReference>
<keyword evidence="2" id="KW-0067">ATP-binding</keyword>
<evidence type="ECO:0000313" key="5">
    <source>
        <dbReference type="EMBL" id="CAB4561392.1"/>
    </source>
</evidence>
<dbReference type="EMBL" id="CAEZTL010000005">
    <property type="protein sequence ID" value="CAB4561392.1"/>
    <property type="molecule type" value="Genomic_DNA"/>
</dbReference>
<dbReference type="GO" id="GO:0005524">
    <property type="term" value="F:ATP binding"/>
    <property type="evidence" value="ECO:0007669"/>
    <property type="project" value="UniProtKB-KW"/>
</dbReference>
<name>A0A6J6DBX6_9ZZZZ</name>
<evidence type="ECO:0000256" key="3">
    <source>
        <dbReference type="ARBA" id="ARBA00023125"/>
    </source>
</evidence>
<evidence type="ECO:0000259" key="4">
    <source>
        <dbReference type="Pfam" id="PF17764"/>
    </source>
</evidence>
<dbReference type="AlphaFoldDB" id="A0A6J6DBX6"/>
<proteinExistence type="predicted"/>
<dbReference type="GO" id="GO:0043138">
    <property type="term" value="F:3'-5' DNA helicase activity"/>
    <property type="evidence" value="ECO:0007669"/>
    <property type="project" value="TreeGrafter"/>
</dbReference>
<dbReference type="GO" id="GO:0006270">
    <property type="term" value="P:DNA replication initiation"/>
    <property type="evidence" value="ECO:0007669"/>
    <property type="project" value="TreeGrafter"/>
</dbReference>
<dbReference type="PANTHER" id="PTHR30580:SF0">
    <property type="entry name" value="PRIMOSOMAL PROTEIN N"/>
    <property type="match status" value="1"/>
</dbReference>